<evidence type="ECO:0000313" key="3">
    <source>
        <dbReference type="Proteomes" id="UP000827986"/>
    </source>
</evidence>
<dbReference type="EMBL" id="JAHDVG010000474">
    <property type="protein sequence ID" value="KAH1176786.1"/>
    <property type="molecule type" value="Genomic_DNA"/>
</dbReference>
<feature type="compositionally biased region" description="Polar residues" evidence="1">
    <location>
        <begin position="1"/>
        <end position="20"/>
    </location>
</feature>
<comment type="caution">
    <text evidence="2">The sequence shown here is derived from an EMBL/GenBank/DDBJ whole genome shotgun (WGS) entry which is preliminary data.</text>
</comment>
<organism evidence="2 3">
    <name type="scientific">Mauremys mutica</name>
    <name type="common">yellowpond turtle</name>
    <dbReference type="NCBI Taxonomy" id="74926"/>
    <lineage>
        <taxon>Eukaryota</taxon>
        <taxon>Metazoa</taxon>
        <taxon>Chordata</taxon>
        <taxon>Craniata</taxon>
        <taxon>Vertebrata</taxon>
        <taxon>Euteleostomi</taxon>
        <taxon>Archelosauria</taxon>
        <taxon>Testudinata</taxon>
        <taxon>Testudines</taxon>
        <taxon>Cryptodira</taxon>
        <taxon>Durocryptodira</taxon>
        <taxon>Testudinoidea</taxon>
        <taxon>Geoemydidae</taxon>
        <taxon>Geoemydinae</taxon>
        <taxon>Mauremys</taxon>
    </lineage>
</organism>
<sequence>MGSVSSALSRSRNTVVQLSSEPGAAPEASRSVQGRGKLRGARSRGRNKWAPPAAPASPALAPGAWVAGGEKPEERRELSAVLKRREEERSAGRLPLPPSPHRSALANETGNKNARPLSRFARSKSQNCVWNTIIGGLTDNLKERQKPTIIHDPRTPEEILADELPPVDSPEALVKTSFRFDGHEHILLFLN</sequence>
<proteinExistence type="predicted"/>
<feature type="compositionally biased region" description="Basic residues" evidence="1">
    <location>
        <begin position="36"/>
        <end position="47"/>
    </location>
</feature>
<keyword evidence="3" id="KW-1185">Reference proteome</keyword>
<feature type="region of interest" description="Disordered" evidence="1">
    <location>
        <begin position="1"/>
        <end position="114"/>
    </location>
</feature>
<dbReference type="Proteomes" id="UP000827986">
    <property type="component" value="Unassembled WGS sequence"/>
</dbReference>
<reference evidence="2" key="1">
    <citation type="submission" date="2021-09" db="EMBL/GenBank/DDBJ databases">
        <title>The genome of Mauremys mutica provides insights into the evolution of semi-aquatic lifestyle.</title>
        <authorList>
            <person name="Gong S."/>
            <person name="Gao Y."/>
        </authorList>
    </citation>
    <scope>NUCLEOTIDE SEQUENCE</scope>
    <source>
        <strain evidence="2">MM-2020</strain>
        <tissue evidence="2">Muscle</tissue>
    </source>
</reference>
<dbReference type="AlphaFoldDB" id="A0A9D3XBX6"/>
<feature type="compositionally biased region" description="Basic and acidic residues" evidence="1">
    <location>
        <begin position="70"/>
        <end position="91"/>
    </location>
</feature>
<accession>A0A9D3XBX6</accession>
<protein>
    <submittedName>
        <fullName evidence="2">Uncharacterized protein</fullName>
    </submittedName>
</protein>
<name>A0A9D3XBX6_9SAUR</name>
<evidence type="ECO:0000256" key="1">
    <source>
        <dbReference type="SAM" id="MobiDB-lite"/>
    </source>
</evidence>
<evidence type="ECO:0000313" key="2">
    <source>
        <dbReference type="EMBL" id="KAH1176786.1"/>
    </source>
</evidence>
<gene>
    <name evidence="2" type="ORF">KIL84_010488</name>
</gene>